<gene>
    <name evidence="10" type="primary">pncA</name>
    <name evidence="10" type="ORF">GN138_03305</name>
</gene>
<comment type="caution">
    <text evidence="10">The sequence shown here is derived from an EMBL/GenBank/DDBJ whole genome shotgun (WGS) entry which is preliminary data.</text>
</comment>
<feature type="domain" description="Isochorismatase-like" evidence="9">
    <location>
        <begin position="3"/>
        <end position="199"/>
    </location>
</feature>
<sequence length="202" mass="22586">MKTLIIIDVQNDFMPNGSLPVPLGDKIVPVINSINNKFDLIIATQDWHPLNHVSFATNHKDKSNFDVIELHGKPQTLWPNHCVEGTEGAEFHPDLNTKNFEAIFRKGTNTSIDSYSAFYDNGHLKSTGLTGYLKEKGITELYFCGLAADICVYFSILDAFNEGFNCTFIEDASKALDNVHLDKLKQEMVAKGIKIVNSESFL</sequence>
<comment type="similarity">
    <text evidence="1">Belongs to the isochorismatase family.</text>
</comment>
<dbReference type="PANTHER" id="PTHR11080">
    <property type="entry name" value="PYRAZINAMIDASE/NICOTINAMIDASE"/>
    <property type="match status" value="1"/>
</dbReference>
<dbReference type="InterPro" id="IPR000868">
    <property type="entry name" value="Isochorismatase-like_dom"/>
</dbReference>
<keyword evidence="4 10" id="KW-0378">Hydrolase</keyword>
<dbReference type="CDD" id="cd01011">
    <property type="entry name" value="nicotinamidase"/>
    <property type="match status" value="1"/>
</dbReference>
<organism evidence="10 11">
    <name type="scientific">Winogradskyella endarachnes</name>
    <dbReference type="NCBI Taxonomy" id="2681965"/>
    <lineage>
        <taxon>Bacteria</taxon>
        <taxon>Pseudomonadati</taxon>
        <taxon>Bacteroidota</taxon>
        <taxon>Flavobacteriia</taxon>
        <taxon>Flavobacteriales</taxon>
        <taxon>Flavobacteriaceae</taxon>
        <taxon>Winogradskyella</taxon>
    </lineage>
</organism>
<dbReference type="Proteomes" id="UP000478208">
    <property type="component" value="Unassembled WGS sequence"/>
</dbReference>
<evidence type="ECO:0000313" key="10">
    <source>
        <dbReference type="EMBL" id="MUU77461.1"/>
    </source>
</evidence>
<evidence type="ECO:0000256" key="1">
    <source>
        <dbReference type="ARBA" id="ARBA00006336"/>
    </source>
</evidence>
<proteinExistence type="inferred from homology"/>
<evidence type="ECO:0000256" key="8">
    <source>
        <dbReference type="ARBA" id="ARBA00072277"/>
    </source>
</evidence>
<evidence type="ECO:0000259" key="9">
    <source>
        <dbReference type="Pfam" id="PF00857"/>
    </source>
</evidence>
<name>A0A6L6U5K5_9FLAO</name>
<dbReference type="Gene3D" id="3.40.50.850">
    <property type="entry name" value="Isochorismatase-like"/>
    <property type="match status" value="1"/>
</dbReference>
<accession>A0A6L6U5K5</accession>
<evidence type="ECO:0000256" key="6">
    <source>
        <dbReference type="ARBA" id="ARBA00039017"/>
    </source>
</evidence>
<dbReference type="SUPFAM" id="SSF52499">
    <property type="entry name" value="Isochorismatase-like hydrolases"/>
    <property type="match status" value="1"/>
</dbReference>
<evidence type="ECO:0000256" key="3">
    <source>
        <dbReference type="ARBA" id="ARBA00022723"/>
    </source>
</evidence>
<evidence type="ECO:0000256" key="5">
    <source>
        <dbReference type="ARBA" id="ARBA00037900"/>
    </source>
</evidence>
<evidence type="ECO:0000256" key="7">
    <source>
        <dbReference type="ARBA" id="ARBA00043224"/>
    </source>
</evidence>
<dbReference type="EMBL" id="WOWS01000001">
    <property type="protein sequence ID" value="MUU77461.1"/>
    <property type="molecule type" value="Genomic_DNA"/>
</dbReference>
<dbReference type="InterPro" id="IPR036380">
    <property type="entry name" value="Isochorismatase-like_sf"/>
</dbReference>
<evidence type="ECO:0000256" key="4">
    <source>
        <dbReference type="ARBA" id="ARBA00022801"/>
    </source>
</evidence>
<reference evidence="10 11" key="1">
    <citation type="submission" date="2019-12" db="EMBL/GenBank/DDBJ databases">
        <authorList>
            <person name="Li J."/>
        </authorList>
    </citation>
    <scope>NUCLEOTIDE SEQUENCE [LARGE SCALE GENOMIC DNA]</scope>
    <source>
        <strain evidence="10 11">HL2-2</strain>
    </source>
</reference>
<dbReference type="NCBIfam" id="NF008623">
    <property type="entry name" value="PRK11609.1"/>
    <property type="match status" value="1"/>
</dbReference>
<dbReference type="PANTHER" id="PTHR11080:SF2">
    <property type="entry name" value="LD05707P"/>
    <property type="match status" value="1"/>
</dbReference>
<dbReference type="GO" id="GO:0008936">
    <property type="term" value="F:nicotinamidase activity"/>
    <property type="evidence" value="ECO:0007669"/>
    <property type="project" value="UniProtKB-EC"/>
</dbReference>
<keyword evidence="2" id="KW-0662">Pyridine nucleotide biosynthesis</keyword>
<dbReference type="GO" id="GO:0019363">
    <property type="term" value="P:pyridine nucleotide biosynthetic process"/>
    <property type="evidence" value="ECO:0007669"/>
    <property type="project" value="UniProtKB-KW"/>
</dbReference>
<evidence type="ECO:0000313" key="11">
    <source>
        <dbReference type="Proteomes" id="UP000478208"/>
    </source>
</evidence>
<protein>
    <recommendedName>
        <fullName evidence="8">Nicotinamidase</fullName>
        <ecNumber evidence="6">3.5.1.19</ecNumber>
    </recommendedName>
    <alternativeName>
        <fullName evidence="7">Nicotinamide deamidase</fullName>
    </alternativeName>
</protein>
<dbReference type="RefSeq" id="WP_157362098.1">
    <property type="nucleotide sequence ID" value="NZ_WOWS01000001.1"/>
</dbReference>
<dbReference type="FunFam" id="3.40.50.850:FF:000006">
    <property type="entry name" value="Bifunctional pyrazinamidase/nicotinamidase"/>
    <property type="match status" value="1"/>
</dbReference>
<keyword evidence="11" id="KW-1185">Reference proteome</keyword>
<evidence type="ECO:0000256" key="2">
    <source>
        <dbReference type="ARBA" id="ARBA00022642"/>
    </source>
</evidence>
<keyword evidence="3" id="KW-0479">Metal-binding</keyword>
<dbReference type="InterPro" id="IPR052347">
    <property type="entry name" value="Isochorismatase_Nicotinamidase"/>
</dbReference>
<dbReference type="AlphaFoldDB" id="A0A6L6U5K5"/>
<comment type="pathway">
    <text evidence="5">Cofactor biosynthesis; nicotinate biosynthesis; nicotinate from nicotinamide: step 1/1.</text>
</comment>
<dbReference type="GO" id="GO:0046872">
    <property type="term" value="F:metal ion binding"/>
    <property type="evidence" value="ECO:0007669"/>
    <property type="project" value="UniProtKB-KW"/>
</dbReference>
<dbReference type="Pfam" id="PF00857">
    <property type="entry name" value="Isochorismatase"/>
    <property type="match status" value="1"/>
</dbReference>
<dbReference type="EC" id="3.5.1.19" evidence="6"/>